<protein>
    <submittedName>
        <fullName evidence="1">Uncharacterized protein</fullName>
    </submittedName>
</protein>
<comment type="caution">
    <text evidence="1">The sequence shown here is derived from an EMBL/GenBank/DDBJ whole genome shotgun (WGS) entry which is preliminary data.</text>
</comment>
<dbReference type="Proteomes" id="UP000033876">
    <property type="component" value="Unassembled WGS sequence"/>
</dbReference>
<accession>A0A0G0GVZ9</accession>
<evidence type="ECO:0000313" key="1">
    <source>
        <dbReference type="EMBL" id="KKQ35168.1"/>
    </source>
</evidence>
<dbReference type="EMBL" id="LBTF01000023">
    <property type="protein sequence ID" value="KKQ35168.1"/>
    <property type="molecule type" value="Genomic_DNA"/>
</dbReference>
<gene>
    <name evidence="1" type="ORF">US50_C0023G0010</name>
</gene>
<organism evidence="1 2">
    <name type="scientific">Candidatus Nomurabacteria bacterium GW2011_GWB1_37_5</name>
    <dbReference type="NCBI Taxonomy" id="1618742"/>
    <lineage>
        <taxon>Bacteria</taxon>
        <taxon>Candidatus Nomuraibacteriota</taxon>
    </lineage>
</organism>
<proteinExistence type="predicted"/>
<reference evidence="1 2" key="1">
    <citation type="journal article" date="2015" name="Nature">
        <title>rRNA introns, odd ribosomes, and small enigmatic genomes across a large radiation of phyla.</title>
        <authorList>
            <person name="Brown C.T."/>
            <person name="Hug L.A."/>
            <person name="Thomas B.C."/>
            <person name="Sharon I."/>
            <person name="Castelle C.J."/>
            <person name="Singh A."/>
            <person name="Wilkins M.J."/>
            <person name="Williams K.H."/>
            <person name="Banfield J.F."/>
        </authorList>
    </citation>
    <scope>NUCLEOTIDE SEQUENCE [LARGE SCALE GENOMIC DNA]</scope>
</reference>
<sequence>MSRSGASIAESTTTKNFPNLFYKISVLGLSTKAQAQEAGIFSVTISGSPNLAEVWRLPALDSTFTESPSSSRLYSLNSGSYVVSVLSGNSFSFTVDASGNVSSGACTVVDSFADCAENSLTINGLPNPITVSGASNYSEQCGHSIFYSPLLIGILPDIPYLD</sequence>
<evidence type="ECO:0000313" key="2">
    <source>
        <dbReference type="Proteomes" id="UP000033876"/>
    </source>
</evidence>
<name>A0A0G0GVZ9_9BACT</name>
<dbReference type="AlphaFoldDB" id="A0A0G0GVZ9"/>